<protein>
    <recommendedName>
        <fullName evidence="4">Phage shock protein B</fullName>
    </recommendedName>
</protein>
<reference evidence="3" key="1">
    <citation type="journal article" date="2019" name="Int. J. Syst. Evol. Microbiol.">
        <title>The Global Catalogue of Microorganisms (GCM) 10K type strain sequencing project: providing services to taxonomists for standard genome sequencing and annotation.</title>
        <authorList>
            <consortium name="The Broad Institute Genomics Platform"/>
            <consortium name="The Broad Institute Genome Sequencing Center for Infectious Disease"/>
            <person name="Wu L."/>
            <person name="Ma J."/>
        </authorList>
    </citation>
    <scope>NUCLEOTIDE SEQUENCE [LARGE SCALE GENOMIC DNA]</scope>
    <source>
        <strain evidence="3">CGMCC 1.18439</strain>
    </source>
</reference>
<keyword evidence="3" id="KW-1185">Reference proteome</keyword>
<organism evidence="2 3">
    <name type="scientific">Deinococcus piscis</name>
    <dbReference type="NCBI Taxonomy" id="394230"/>
    <lineage>
        <taxon>Bacteria</taxon>
        <taxon>Thermotogati</taxon>
        <taxon>Deinococcota</taxon>
        <taxon>Deinococci</taxon>
        <taxon>Deinococcales</taxon>
        <taxon>Deinococcaceae</taxon>
        <taxon>Deinococcus</taxon>
    </lineage>
</organism>
<keyword evidence="1" id="KW-0472">Membrane</keyword>
<evidence type="ECO:0008006" key="4">
    <source>
        <dbReference type="Google" id="ProtNLM"/>
    </source>
</evidence>
<dbReference type="EMBL" id="BNAL01000026">
    <property type="protein sequence ID" value="GHG07055.1"/>
    <property type="molecule type" value="Genomic_DNA"/>
</dbReference>
<sequence>MEWIMIAVLLGLPVLGITALVMLLRRARQSDSPSEQARIRELEARIQELERQGRR</sequence>
<evidence type="ECO:0000256" key="1">
    <source>
        <dbReference type="SAM" id="Phobius"/>
    </source>
</evidence>
<dbReference type="Proteomes" id="UP000632154">
    <property type="component" value="Unassembled WGS sequence"/>
</dbReference>
<keyword evidence="1" id="KW-1133">Transmembrane helix</keyword>
<evidence type="ECO:0000313" key="2">
    <source>
        <dbReference type="EMBL" id="GHG07055.1"/>
    </source>
</evidence>
<name>A0ABQ3K7Q0_9DEIO</name>
<comment type="caution">
    <text evidence="2">The sequence shown here is derived from an EMBL/GenBank/DDBJ whole genome shotgun (WGS) entry which is preliminary data.</text>
</comment>
<feature type="transmembrane region" description="Helical" evidence="1">
    <location>
        <begin position="6"/>
        <end position="24"/>
    </location>
</feature>
<keyword evidence="1" id="KW-0812">Transmembrane</keyword>
<evidence type="ECO:0000313" key="3">
    <source>
        <dbReference type="Proteomes" id="UP000632154"/>
    </source>
</evidence>
<gene>
    <name evidence="2" type="ORF">GCM10017783_19550</name>
</gene>
<proteinExistence type="predicted"/>
<accession>A0ABQ3K7Q0</accession>